<feature type="region of interest" description="Disordered" evidence="2">
    <location>
        <begin position="259"/>
        <end position="347"/>
    </location>
</feature>
<feature type="region of interest" description="Disordered" evidence="2">
    <location>
        <begin position="1"/>
        <end position="30"/>
    </location>
</feature>
<evidence type="ECO:0000259" key="3">
    <source>
        <dbReference type="SMART" id="SM00322"/>
    </source>
</evidence>
<sequence length="347" mass="36215">MSAYVFQAAESRRGKQRRRKGEREIEEQEAKSFVESLGAGIEPPPFDMSLGPREERLDVPEGCVGMLIGKKGENMKRIERQCRVTVSIKDGEDAGSRAVIVKGSTVDVAAALRELDFASKTVDVPEVMAGWICGRGARHLRLIKELTGAAVVSLRREGEENGGPRAGASSSSSRGVPGGSAAAKTGGAGAAAAASTEADSGAKPAADSGRCWLELKGRRECVADAHMCLEAHLSYYPVFQEMEELDADLDRQIAAAQARLGRRPGRSAAAAERGAERTSRGAERTDRGATLNGSRGSARAERGMNSTVSASAPIGSSPLRSRGRGGGRGGSAQSGAAAAQGDPLRGR</sequence>
<dbReference type="SUPFAM" id="SSF54791">
    <property type="entry name" value="Eukaryotic type KH-domain (KH-domain type I)"/>
    <property type="match status" value="1"/>
</dbReference>
<evidence type="ECO:0000256" key="1">
    <source>
        <dbReference type="PROSITE-ProRule" id="PRU00117"/>
    </source>
</evidence>
<dbReference type="Pfam" id="PF00013">
    <property type="entry name" value="KH_1"/>
    <property type="match status" value="1"/>
</dbReference>
<evidence type="ECO:0000313" key="4">
    <source>
        <dbReference type="EMBL" id="CAE4563243.1"/>
    </source>
</evidence>
<accession>A0A7S4PW77</accession>
<proteinExistence type="predicted"/>
<keyword evidence="1" id="KW-0694">RNA-binding</keyword>
<dbReference type="SMART" id="SM00322">
    <property type="entry name" value="KH"/>
    <property type="match status" value="1"/>
</dbReference>
<dbReference type="EMBL" id="HBNR01004309">
    <property type="protein sequence ID" value="CAE4563243.1"/>
    <property type="molecule type" value="Transcribed_RNA"/>
</dbReference>
<feature type="compositionally biased region" description="Low complexity" evidence="2">
    <location>
        <begin position="166"/>
        <end position="185"/>
    </location>
</feature>
<gene>
    <name evidence="4" type="ORF">AMON00008_LOCUS2862</name>
</gene>
<reference evidence="4" key="1">
    <citation type="submission" date="2021-01" db="EMBL/GenBank/DDBJ databases">
        <authorList>
            <person name="Corre E."/>
            <person name="Pelletier E."/>
            <person name="Niang G."/>
            <person name="Scheremetjew M."/>
            <person name="Finn R."/>
            <person name="Kale V."/>
            <person name="Holt S."/>
            <person name="Cochrane G."/>
            <person name="Meng A."/>
            <person name="Brown T."/>
            <person name="Cohen L."/>
        </authorList>
    </citation>
    <scope>NUCLEOTIDE SEQUENCE</scope>
    <source>
        <strain evidence="4">CCMP3105</strain>
    </source>
</reference>
<dbReference type="PROSITE" id="PS50084">
    <property type="entry name" value="KH_TYPE_1"/>
    <property type="match status" value="1"/>
</dbReference>
<dbReference type="InterPro" id="IPR004087">
    <property type="entry name" value="KH_dom"/>
</dbReference>
<dbReference type="AlphaFoldDB" id="A0A7S4PW77"/>
<protein>
    <recommendedName>
        <fullName evidence="3">K Homology domain-containing protein</fullName>
    </recommendedName>
</protein>
<dbReference type="InterPro" id="IPR036612">
    <property type="entry name" value="KH_dom_type_1_sf"/>
</dbReference>
<dbReference type="GO" id="GO:0003723">
    <property type="term" value="F:RNA binding"/>
    <property type="evidence" value="ECO:0007669"/>
    <property type="project" value="UniProtKB-UniRule"/>
</dbReference>
<feature type="compositionally biased region" description="Basic and acidic residues" evidence="2">
    <location>
        <begin position="273"/>
        <end position="287"/>
    </location>
</feature>
<feature type="region of interest" description="Disordered" evidence="2">
    <location>
        <begin position="156"/>
        <end position="185"/>
    </location>
</feature>
<feature type="domain" description="K Homology" evidence="3">
    <location>
        <begin position="51"/>
        <end position="120"/>
    </location>
</feature>
<dbReference type="Gene3D" id="3.30.1370.10">
    <property type="entry name" value="K Homology domain, type 1"/>
    <property type="match status" value="1"/>
</dbReference>
<organism evidence="4">
    <name type="scientific">Alexandrium monilatum</name>
    <dbReference type="NCBI Taxonomy" id="311494"/>
    <lineage>
        <taxon>Eukaryota</taxon>
        <taxon>Sar</taxon>
        <taxon>Alveolata</taxon>
        <taxon>Dinophyceae</taxon>
        <taxon>Gonyaulacales</taxon>
        <taxon>Pyrocystaceae</taxon>
        <taxon>Alexandrium</taxon>
    </lineage>
</organism>
<dbReference type="InterPro" id="IPR004088">
    <property type="entry name" value="KH_dom_type_1"/>
</dbReference>
<evidence type="ECO:0000256" key="2">
    <source>
        <dbReference type="SAM" id="MobiDB-lite"/>
    </source>
</evidence>
<name>A0A7S4PW77_9DINO</name>
<dbReference type="CDD" id="cd00105">
    <property type="entry name" value="KH-I"/>
    <property type="match status" value="1"/>
</dbReference>